<dbReference type="EMBL" id="RFDI01002379">
    <property type="protein sequence ID" value="RSR21268.1"/>
    <property type="molecule type" value="Genomic_DNA"/>
</dbReference>
<reference evidence="1 2" key="1">
    <citation type="submission" date="2018-10" db="EMBL/GenBank/DDBJ databases">
        <title>GWAS and RNA-Seq identify cryptic mechanisms of antimicrobial resistance in Acinetobacter baumannii.</title>
        <authorList>
            <person name="Sahl J.W."/>
        </authorList>
    </citation>
    <scope>NUCLEOTIDE SEQUENCE [LARGE SCALE GENOMIC DNA]</scope>
    <source>
        <strain evidence="1 2">TG28175</strain>
    </source>
</reference>
<accession>A0A429ME65</accession>
<evidence type="ECO:0000313" key="2">
    <source>
        <dbReference type="Proteomes" id="UP000280073"/>
    </source>
</evidence>
<dbReference type="Proteomes" id="UP000280073">
    <property type="component" value="Unassembled WGS sequence"/>
</dbReference>
<gene>
    <name evidence="1" type="ORF">EA686_27680</name>
</gene>
<protein>
    <submittedName>
        <fullName evidence="1">Protein tyrosine phosphatase</fullName>
    </submittedName>
</protein>
<organism evidence="1 2">
    <name type="scientific">Acinetobacter baumannii</name>
    <dbReference type="NCBI Taxonomy" id="470"/>
    <lineage>
        <taxon>Bacteria</taxon>
        <taxon>Pseudomonadati</taxon>
        <taxon>Pseudomonadota</taxon>
        <taxon>Gammaproteobacteria</taxon>
        <taxon>Moraxellales</taxon>
        <taxon>Moraxellaceae</taxon>
        <taxon>Acinetobacter</taxon>
        <taxon>Acinetobacter calcoaceticus/baumannii complex</taxon>
    </lineage>
</organism>
<dbReference type="AlphaFoldDB" id="A0A429ME65"/>
<feature type="non-terminal residue" evidence="1">
    <location>
        <position position="1"/>
    </location>
</feature>
<comment type="caution">
    <text evidence="1">The sequence shown here is derived from an EMBL/GenBank/DDBJ whole genome shotgun (WGS) entry which is preliminary data.</text>
</comment>
<name>A0A429ME65_ACIBA</name>
<sequence length="42" mass="4962">IDDAVKEMKQGGYGYHIIWKNIDRLFTPENVKWIQQQLSNPS</sequence>
<proteinExistence type="predicted"/>
<evidence type="ECO:0000313" key="1">
    <source>
        <dbReference type="EMBL" id="RSR21268.1"/>
    </source>
</evidence>